<proteinExistence type="predicted"/>
<accession>A0A0D8YBN0</accession>
<dbReference type="STRING" id="29172.A0A0D8YBN0"/>
<dbReference type="AlphaFoldDB" id="A0A0D8YBN0"/>
<dbReference type="OrthoDB" id="9930272at2759"/>
<dbReference type="Proteomes" id="UP000053766">
    <property type="component" value="Unassembled WGS sequence"/>
</dbReference>
<dbReference type="SMART" id="SM00706">
    <property type="entry name" value="TECPR"/>
    <property type="match status" value="4"/>
</dbReference>
<reference evidence="3" key="2">
    <citation type="journal article" date="2016" name="Sci. Rep.">
        <title>Dictyocaulus viviparus genome, variome and transcriptome elucidate lungworm biology and support future intervention.</title>
        <authorList>
            <person name="McNulty S.N."/>
            <person name="Strube C."/>
            <person name="Rosa B.A."/>
            <person name="Martin J.C."/>
            <person name="Tyagi R."/>
            <person name="Choi Y.J."/>
            <person name="Wang Q."/>
            <person name="Hallsworth Pepin K."/>
            <person name="Zhang X."/>
            <person name="Ozersky P."/>
            <person name="Wilson R.K."/>
            <person name="Sternberg P.W."/>
            <person name="Gasser R.B."/>
            <person name="Mitreva M."/>
        </authorList>
    </citation>
    <scope>NUCLEOTIDE SEQUENCE [LARGE SCALE GENOMIC DNA]</scope>
    <source>
        <strain evidence="3">HannoverDv2000</strain>
    </source>
</reference>
<feature type="region of interest" description="Disordered" evidence="1">
    <location>
        <begin position="261"/>
        <end position="311"/>
    </location>
</feature>
<keyword evidence="3" id="KW-1185">Reference proteome</keyword>
<evidence type="ECO:0008006" key="4">
    <source>
        <dbReference type="Google" id="ProtNLM"/>
    </source>
</evidence>
<organism evidence="2 3">
    <name type="scientific">Dictyocaulus viviparus</name>
    <name type="common">Bovine lungworm</name>
    <dbReference type="NCBI Taxonomy" id="29172"/>
    <lineage>
        <taxon>Eukaryota</taxon>
        <taxon>Metazoa</taxon>
        <taxon>Ecdysozoa</taxon>
        <taxon>Nematoda</taxon>
        <taxon>Chromadorea</taxon>
        <taxon>Rhabditida</taxon>
        <taxon>Rhabditina</taxon>
        <taxon>Rhabditomorpha</taxon>
        <taxon>Strongyloidea</taxon>
        <taxon>Metastrongylidae</taxon>
        <taxon>Dictyocaulus</taxon>
    </lineage>
</organism>
<reference evidence="2 3" key="1">
    <citation type="submission" date="2013-11" db="EMBL/GenBank/DDBJ databases">
        <title>Draft genome of the bovine lungworm Dictyocaulus viviparus.</title>
        <authorList>
            <person name="Mitreva M."/>
        </authorList>
    </citation>
    <scope>NUCLEOTIDE SEQUENCE [LARGE SCALE GENOMIC DNA]</scope>
    <source>
        <strain evidence="2 3">HannoverDv2000</strain>
    </source>
</reference>
<evidence type="ECO:0000313" key="2">
    <source>
        <dbReference type="EMBL" id="KJH53444.1"/>
    </source>
</evidence>
<protein>
    <recommendedName>
        <fullName evidence="4">Propeller</fullName>
    </recommendedName>
</protein>
<dbReference type="InterPro" id="IPR006624">
    <property type="entry name" value="Beta-propeller_rpt_TECPR"/>
</dbReference>
<name>A0A0D8YBN0_DICVI</name>
<evidence type="ECO:0000256" key="1">
    <source>
        <dbReference type="SAM" id="MobiDB-lite"/>
    </source>
</evidence>
<evidence type="ECO:0000313" key="3">
    <source>
        <dbReference type="Proteomes" id="UP000053766"/>
    </source>
</evidence>
<gene>
    <name evidence="2" type="ORF">DICVIV_00382</name>
</gene>
<dbReference type="EMBL" id="KN716152">
    <property type="protein sequence ID" value="KJH53444.1"/>
    <property type="molecule type" value="Genomic_DNA"/>
</dbReference>
<sequence length="886" mass="97883">MCIYRDAFKTCDVITATEMIGYSVFFRSVEWNEDSKKLAALTSTNSFIMFSLTEKKVLWEASLVTNPNYCIGSFCVDLDDSIFYITKPRGIHRIGISDIEESLLEQGTGSSISELLSSPRKLISASTSRVTEKSFSFLNSAISKAKDIVNKDGFENFAQGVNNETNMVDEIGCECVSNLVAALQEDSADQDFPPSNIIEEHSTGVLLQRKEKGISRKKEGVSEDNIILQCAENDSTTINSDEIWLLRKEVFGGVVIGTPSGSLTSTSECRVESHQYGDSDVESVEYDSVEHKVSKKTPSVEPKSSVDSEGASCVSNALSNEVARSPESQDSLSSNADGAESIDVAYQYLLHKNPLQSNSCIQVDLANQFANVRQVDESSNKHSNENVVLNNHSDIWSQIILPYTAKSFAVSNKHLLLCHKKKNVRFINLDHLGFKKPNWQVAKWSAENVSMNDDESIIWCIKRHIGWSAIEPLSTTTRFEECAVDGEVSLQMELPDKAIFSSVDRDWPMKSISVADQAVWAIRSDTGSLVVRVGLGRCRMGLDWVEITPEGPSKLVSVCVFRTYGFALDDNGHLWLSTGVDQYHPYGGSDAFYKIHTPVIDGRTTNVGTWNIRFLREIPSKFGILDNFSIISAGSFQGKDGFIHVCRQNSEIFVYRPTRRNFITVSTPQGSCAIVSLCGAPGKLFVVDSSGRLFYSDGESSSWNADISLSGPICSFANGNLGSWAIDCGGAILFKPKGMDTWRSILSPSDLDIVPMQIFSSPNGIYVWLLANGRGFARSNISDRTPSGLRWLETFNATEFSTFAIGNNIVWALDSAGLLYKLRGLAASNPAGNYWKPYGNAIMAHTVVVLFYPDVFYIKAISIDAQNQLWAIDNNNRLVRHMAMSN</sequence>